<feature type="compositionally biased region" description="Basic and acidic residues" evidence="1">
    <location>
        <begin position="1"/>
        <end position="15"/>
    </location>
</feature>
<reference evidence="2 3" key="1">
    <citation type="journal article" date="2012" name="Int. J. Syst. Evol. Microbiol.">
        <title>Vibrio caribbeanicus sp. nov., isolated from the marine sponge Scleritoderma cyanea.</title>
        <authorList>
            <person name="Hoffmann M."/>
            <person name="Monday S.R."/>
            <person name="Allard M.W."/>
            <person name="Strain E.A."/>
            <person name="Whittaker P."/>
            <person name="Naum M."/>
            <person name="McCarthy P.J."/>
            <person name="Lopez J.V."/>
            <person name="Fischer M."/>
            <person name="Brown E.W."/>
        </authorList>
    </citation>
    <scope>NUCLEOTIDE SEQUENCE [LARGE SCALE GENOMIC DNA]</scope>
    <source>
        <strain evidence="2 3">ATCC BAA-2122</strain>
    </source>
</reference>
<proteinExistence type="predicted"/>
<dbReference type="Proteomes" id="UP000002943">
    <property type="component" value="Unassembled WGS sequence"/>
</dbReference>
<comment type="caution">
    <text evidence="2">The sequence shown here is derived from an EMBL/GenBank/DDBJ whole genome shotgun (WGS) entry which is preliminary data.</text>
</comment>
<evidence type="ECO:0000313" key="3">
    <source>
        <dbReference type="Proteomes" id="UP000002943"/>
    </source>
</evidence>
<evidence type="ECO:0000313" key="2">
    <source>
        <dbReference type="EMBL" id="EFP96373.1"/>
    </source>
</evidence>
<evidence type="ECO:0000256" key="1">
    <source>
        <dbReference type="SAM" id="MobiDB-lite"/>
    </source>
</evidence>
<protein>
    <submittedName>
        <fullName evidence="2">Uncharacterized protein</fullName>
    </submittedName>
</protein>
<dbReference type="EMBL" id="AEIU01000075">
    <property type="protein sequence ID" value="EFP96373.1"/>
    <property type="molecule type" value="Genomic_DNA"/>
</dbReference>
<name>E3BL29_9VIBR</name>
<sequence length="34" mass="4061">MARMEKQEYHIDNKSRYTASCKVEPDRRDSDSDV</sequence>
<organism evidence="2 3">
    <name type="scientific">Vibrio caribbeanicus ATCC BAA-2122</name>
    <dbReference type="NCBI Taxonomy" id="796620"/>
    <lineage>
        <taxon>Bacteria</taxon>
        <taxon>Pseudomonadati</taxon>
        <taxon>Pseudomonadota</taxon>
        <taxon>Gammaproteobacteria</taxon>
        <taxon>Vibrionales</taxon>
        <taxon>Vibrionaceae</taxon>
        <taxon>Vibrio</taxon>
    </lineage>
</organism>
<gene>
    <name evidence="2" type="ORF">VIBC2010_12429</name>
</gene>
<dbReference type="AlphaFoldDB" id="E3BL29"/>
<dbReference type="STRING" id="796620.VIBC2010_12429"/>
<accession>E3BL29</accession>
<feature type="region of interest" description="Disordered" evidence="1">
    <location>
        <begin position="1"/>
        <end position="34"/>
    </location>
</feature>
<keyword evidence="3" id="KW-1185">Reference proteome</keyword>
<feature type="compositionally biased region" description="Basic and acidic residues" evidence="1">
    <location>
        <begin position="23"/>
        <end position="34"/>
    </location>
</feature>